<evidence type="ECO:0000313" key="7">
    <source>
        <dbReference type="Proteomes" id="UP000095287"/>
    </source>
</evidence>
<evidence type="ECO:0000256" key="3">
    <source>
        <dbReference type="ARBA" id="ARBA00042340"/>
    </source>
</evidence>
<evidence type="ECO:0000259" key="6">
    <source>
        <dbReference type="Pfam" id="PF01557"/>
    </source>
</evidence>
<dbReference type="WBParaSite" id="L893_g20003.t1">
    <property type="protein sequence ID" value="L893_g20003.t1"/>
    <property type="gene ID" value="L893_g20003"/>
</dbReference>
<protein>
    <recommendedName>
        <fullName evidence="5">oxaloacetate tautomerase</fullName>
        <ecNumber evidence="5">5.3.2.2</ecNumber>
    </recommendedName>
    <alternativeName>
        <fullName evidence="3">Fumarylacetoacetate hydrolase domain-containing protein 1</fullName>
    </alternativeName>
</protein>
<feature type="domain" description="Fumarylacetoacetase-like C-terminal" evidence="6">
    <location>
        <begin position="21"/>
        <end position="102"/>
    </location>
</feature>
<evidence type="ECO:0000256" key="1">
    <source>
        <dbReference type="ARBA" id="ARBA00010211"/>
    </source>
</evidence>
<dbReference type="Gene3D" id="3.90.850.10">
    <property type="entry name" value="Fumarylacetoacetase-like, C-terminal domain"/>
    <property type="match status" value="1"/>
</dbReference>
<sequence length="117" mass="12765">MKVWAESLEFPDDVAVSAFLHNIEHPHTLSIWSAVNGQEVQRGLLADTLRSIPDVVERASQLTTLHKGDLVLCGTPAGAQYVKAGDVVEIGIDDHVRCQFNVEKYTDVSAPTGPSHF</sequence>
<dbReference type="GO" id="GO:0005739">
    <property type="term" value="C:mitochondrion"/>
    <property type="evidence" value="ECO:0007669"/>
    <property type="project" value="TreeGrafter"/>
</dbReference>
<dbReference type="SUPFAM" id="SSF56529">
    <property type="entry name" value="FAH"/>
    <property type="match status" value="1"/>
</dbReference>
<proteinExistence type="inferred from homology"/>
<dbReference type="EC" id="5.3.2.2" evidence="5"/>
<dbReference type="Proteomes" id="UP000095287">
    <property type="component" value="Unplaced"/>
</dbReference>
<evidence type="ECO:0000313" key="8">
    <source>
        <dbReference type="WBParaSite" id="L893_g20003.t1"/>
    </source>
</evidence>
<comment type="similarity">
    <text evidence="1">Belongs to the FAH family.</text>
</comment>
<evidence type="ECO:0000256" key="2">
    <source>
        <dbReference type="ARBA" id="ARBA00022723"/>
    </source>
</evidence>
<keyword evidence="7" id="KW-1185">Reference proteome</keyword>
<dbReference type="GO" id="GO:0046872">
    <property type="term" value="F:metal ion binding"/>
    <property type="evidence" value="ECO:0007669"/>
    <property type="project" value="UniProtKB-KW"/>
</dbReference>
<evidence type="ECO:0000256" key="5">
    <source>
        <dbReference type="ARBA" id="ARBA00044973"/>
    </source>
</evidence>
<organism evidence="7 8">
    <name type="scientific">Steinernema glaseri</name>
    <dbReference type="NCBI Taxonomy" id="37863"/>
    <lineage>
        <taxon>Eukaryota</taxon>
        <taxon>Metazoa</taxon>
        <taxon>Ecdysozoa</taxon>
        <taxon>Nematoda</taxon>
        <taxon>Chromadorea</taxon>
        <taxon>Rhabditida</taxon>
        <taxon>Tylenchina</taxon>
        <taxon>Panagrolaimomorpha</taxon>
        <taxon>Strongyloidoidea</taxon>
        <taxon>Steinernematidae</taxon>
        <taxon>Steinernema</taxon>
    </lineage>
</organism>
<dbReference type="PANTHER" id="PTHR11820:SF7">
    <property type="entry name" value="ACYLPYRUVASE FAHD1, MITOCHONDRIAL"/>
    <property type="match status" value="1"/>
</dbReference>
<dbReference type="GO" id="GO:0050163">
    <property type="term" value="F:oxaloacetate tautomerase activity"/>
    <property type="evidence" value="ECO:0007669"/>
    <property type="project" value="UniProtKB-EC"/>
</dbReference>
<name>A0A1I7YVR8_9BILA</name>
<dbReference type="Pfam" id="PF01557">
    <property type="entry name" value="FAA_hydrolase"/>
    <property type="match status" value="1"/>
</dbReference>
<dbReference type="PANTHER" id="PTHR11820">
    <property type="entry name" value="ACYLPYRUVASE"/>
    <property type="match status" value="1"/>
</dbReference>
<dbReference type="AlphaFoldDB" id="A0A1I7YVR8"/>
<dbReference type="InterPro" id="IPR011234">
    <property type="entry name" value="Fumarylacetoacetase-like_C"/>
</dbReference>
<reference evidence="8" key="1">
    <citation type="submission" date="2016-11" db="UniProtKB">
        <authorList>
            <consortium name="WormBaseParasite"/>
        </authorList>
    </citation>
    <scope>IDENTIFICATION</scope>
</reference>
<comment type="catalytic activity">
    <reaction evidence="4">
        <text>oxaloacetate = enol-oxaloacetate</text>
        <dbReference type="Rhea" id="RHEA:16021"/>
        <dbReference type="ChEBI" id="CHEBI:16452"/>
        <dbReference type="ChEBI" id="CHEBI:17479"/>
        <dbReference type="EC" id="5.3.2.2"/>
    </reaction>
    <physiologicalReaction direction="right-to-left" evidence="4">
        <dbReference type="Rhea" id="RHEA:16023"/>
    </physiologicalReaction>
</comment>
<accession>A0A1I7YVR8</accession>
<dbReference type="InterPro" id="IPR036663">
    <property type="entry name" value="Fumarylacetoacetase_C_sf"/>
</dbReference>
<dbReference type="GO" id="GO:0018773">
    <property type="term" value="F:acetylpyruvate hydrolase activity"/>
    <property type="evidence" value="ECO:0007669"/>
    <property type="project" value="TreeGrafter"/>
</dbReference>
<evidence type="ECO:0000256" key="4">
    <source>
        <dbReference type="ARBA" id="ARBA00044911"/>
    </source>
</evidence>
<keyword evidence="2" id="KW-0479">Metal-binding</keyword>